<keyword evidence="2" id="KW-1185">Reference proteome</keyword>
<reference evidence="2" key="1">
    <citation type="submission" date="2022-10" db="EMBL/GenBank/DDBJ databases">
        <title>Genome assembly of Pristionchus species.</title>
        <authorList>
            <person name="Yoshida K."/>
            <person name="Sommer R.J."/>
        </authorList>
    </citation>
    <scope>NUCLEOTIDE SEQUENCE [LARGE SCALE GENOMIC DNA]</scope>
    <source>
        <strain evidence="2">RS5460</strain>
    </source>
</reference>
<evidence type="ECO:0008006" key="3">
    <source>
        <dbReference type="Google" id="ProtNLM"/>
    </source>
</evidence>
<protein>
    <recommendedName>
        <fullName evidence="3">GYF domain-containing protein</fullName>
    </recommendedName>
</protein>
<feature type="non-terminal residue" evidence="1">
    <location>
        <position position="1"/>
    </location>
</feature>
<accession>A0AAN4Z6M4</accession>
<evidence type="ECO:0000313" key="2">
    <source>
        <dbReference type="Proteomes" id="UP001328107"/>
    </source>
</evidence>
<sequence>RMALEIPANDRIFYQDMYQDELKGPFTEHQIQGWYRKKLVENASLPGNSFLYEGDFPFYFMTGDNSPDDSTPSYTLNELCILNGSGAPFRVPSEVVPAEKTRAHAELRLRCLEEEISKLTVMCGDVLRVKNRLGQMPINNSFEDDREEIVLTLDMLGESVASYILDSLAVYASGDFASWDAQAQTKRLVHFYLVTQQEQGTDFYRAIEGIIVEKMKEKEVFYCSLCEEALLNYKQALLHFHRADHEENEKRELGDSTGIAFYRSLISAISRLPFAIAHAEIQREESRIDRYGHAGQGGKRVRPTPEFITRFCAKYDPLQDYECTAPVLSEVDFIEFAFNWAKGEIGRKAMKELHDYIGKGQTCCTECGYNTGNREGFYCHLTSYVHAKNGITRNSWMFFDNLALIVNVQRKDLV</sequence>
<dbReference type="EMBL" id="BTRK01000001">
    <property type="protein sequence ID" value="GMR31455.1"/>
    <property type="molecule type" value="Genomic_DNA"/>
</dbReference>
<gene>
    <name evidence="1" type="ORF">PMAYCL1PPCAC_01650</name>
</gene>
<comment type="caution">
    <text evidence="1">The sequence shown here is derived from an EMBL/GenBank/DDBJ whole genome shotgun (WGS) entry which is preliminary data.</text>
</comment>
<dbReference type="AlphaFoldDB" id="A0AAN4Z6M4"/>
<evidence type="ECO:0000313" key="1">
    <source>
        <dbReference type="EMBL" id="GMR31455.1"/>
    </source>
</evidence>
<dbReference type="Proteomes" id="UP001328107">
    <property type="component" value="Unassembled WGS sequence"/>
</dbReference>
<name>A0AAN4Z6M4_9BILA</name>
<organism evidence="1 2">
    <name type="scientific">Pristionchus mayeri</name>
    <dbReference type="NCBI Taxonomy" id="1317129"/>
    <lineage>
        <taxon>Eukaryota</taxon>
        <taxon>Metazoa</taxon>
        <taxon>Ecdysozoa</taxon>
        <taxon>Nematoda</taxon>
        <taxon>Chromadorea</taxon>
        <taxon>Rhabditida</taxon>
        <taxon>Rhabditina</taxon>
        <taxon>Diplogasteromorpha</taxon>
        <taxon>Diplogasteroidea</taxon>
        <taxon>Neodiplogasteridae</taxon>
        <taxon>Pristionchus</taxon>
    </lineage>
</organism>
<proteinExistence type="predicted"/>